<accession>A0A5Q4ZYU9</accession>
<sequence>MSNFQVVKFDPINKGWTQAWGFKNFPKFATKQDAITQFKENTQDCSAHLLLLEHYAFGSKRIILSQVNPIHDLELIAQEVQQGHHHELMSFIKTQLVGIDFEEGTDLEKEERILLNLTQFIFPENITPRLEPTFTLVENANGYDDYTINHHPLITRACVPHCIKKNERFNVYYGESSKGSARWDGDVISSLDDTVFTINGYELAYNPYYEEFQTNHSEIGACETFDELLEAIEYCKKG</sequence>
<proteinExistence type="predicted"/>
<reference evidence="1" key="1">
    <citation type="submission" date="2019-09" db="EMBL/GenBank/DDBJ databases">
        <authorList>
            <person name="Hjerde E."/>
        </authorList>
    </citation>
    <scope>NUCLEOTIDE SEQUENCE [LARGE SCALE GENOMIC DNA]</scope>
    <source>
        <strain evidence="1">06/09/160</strain>
        <plasmid evidence="1">pAWOD_2</plasmid>
    </source>
</reference>
<geneLocation type="plasmid" evidence="1">
    <name>pAWOD_2</name>
</geneLocation>
<keyword evidence="1" id="KW-0614">Plasmid</keyword>
<protein>
    <submittedName>
        <fullName evidence="1">Uncharacterized protein</fullName>
    </submittedName>
</protein>
<dbReference type="RefSeq" id="WP_192957926.1">
    <property type="nucleotide sequence ID" value="NZ_LR721753.1"/>
</dbReference>
<dbReference type="AlphaFoldDB" id="A0A5Q4ZYU9"/>
<dbReference type="EMBL" id="LR721753">
    <property type="protein sequence ID" value="VVV07044.1"/>
    <property type="molecule type" value="Genomic_DNA"/>
</dbReference>
<evidence type="ECO:0000313" key="1">
    <source>
        <dbReference type="EMBL" id="VVV07044.1"/>
    </source>
</evidence>
<name>A0A5Q4ZYU9_9GAMM</name>
<gene>
    <name evidence="1" type="ORF">AW0309160_04538</name>
</gene>
<organism evidence="1">
    <name type="scientific">Aliivibrio wodanis</name>
    <dbReference type="NCBI Taxonomy" id="80852"/>
    <lineage>
        <taxon>Bacteria</taxon>
        <taxon>Pseudomonadati</taxon>
        <taxon>Pseudomonadota</taxon>
        <taxon>Gammaproteobacteria</taxon>
        <taxon>Vibrionales</taxon>
        <taxon>Vibrionaceae</taxon>
        <taxon>Aliivibrio</taxon>
    </lineage>
</organism>